<reference evidence="6" key="1">
    <citation type="submission" date="2022-09" db="EMBL/GenBank/DDBJ databases">
        <title>Characterization of three MwoI isoschizomers from sequenced genome and metagenomes.</title>
        <authorList>
            <person name="Fomenkov A."/>
            <person name="Xu S.Y."/>
            <person name="Roberts R.J."/>
        </authorList>
    </citation>
    <scope>NUCLEOTIDE SEQUENCE</scope>
    <source>
        <strain evidence="6">DSM 2970</strain>
    </source>
</reference>
<dbReference type="Pfam" id="PF24827">
    <property type="entry name" value="AstE_AspA_cat"/>
    <property type="match status" value="1"/>
</dbReference>
<organism evidence="6">
    <name type="scientific">Methanothermobacter wolfeii</name>
    <name type="common">Methanobacterium wolfei</name>
    <dbReference type="NCBI Taxonomy" id="145261"/>
    <lineage>
        <taxon>Archaea</taxon>
        <taxon>Methanobacteriati</taxon>
        <taxon>Methanobacteriota</taxon>
        <taxon>Methanomada group</taxon>
        <taxon>Methanobacteria</taxon>
        <taxon>Methanobacteriales</taxon>
        <taxon>Methanobacteriaceae</taxon>
        <taxon>Methanothermobacter</taxon>
    </lineage>
</organism>
<evidence type="ECO:0000313" key="6">
    <source>
        <dbReference type="EMBL" id="UXH31574.1"/>
    </source>
</evidence>
<sequence>MRISLIYDGSGGDVACNPALRPYIVGADCRLIAEQSLRGTVMLEFGGSGPSVMVTAGVHGNEIPPQAAALRLVEFLGSSRVRGKVYLVPFAAPWSTMRNSRWFHGMDLNRSADVDGSVTNMLFRIARKLGVDAVGDFHSTAPGSRPGVEGVFCSDEPEPRSRDIAEYITSRTSSRLLCYERASSHYRGALEDECNLAGIPAVTCEVLSENGAIREGSVERSLLQMKLFLECMGIGIMR</sequence>
<keyword evidence="4" id="KW-0862">Zinc</keyword>
<dbReference type="RefSeq" id="WP_261599563.1">
    <property type="nucleotide sequence ID" value="NZ_CP104550.1"/>
</dbReference>
<dbReference type="GeneID" id="75107288"/>
<dbReference type="PANTHER" id="PTHR37326">
    <property type="entry name" value="BLL3975 PROTEIN"/>
    <property type="match status" value="1"/>
</dbReference>
<dbReference type="PANTHER" id="PTHR37326:SF1">
    <property type="entry name" value="BLL3975 PROTEIN"/>
    <property type="match status" value="1"/>
</dbReference>
<name>A0A9E7RW47_METWO</name>
<comment type="cofactor">
    <cofactor evidence="1">
        <name>Zn(2+)</name>
        <dbReference type="ChEBI" id="CHEBI:29105"/>
    </cofactor>
</comment>
<dbReference type="EMBL" id="CP104550">
    <property type="protein sequence ID" value="UXH31574.1"/>
    <property type="molecule type" value="Genomic_DNA"/>
</dbReference>
<keyword evidence="2" id="KW-0479">Metal-binding</keyword>
<evidence type="ECO:0000259" key="5">
    <source>
        <dbReference type="Pfam" id="PF24827"/>
    </source>
</evidence>
<dbReference type="InterPro" id="IPR053138">
    <property type="entry name" value="N-alpha-Ac-DABA_deacetylase"/>
</dbReference>
<evidence type="ECO:0000256" key="3">
    <source>
        <dbReference type="ARBA" id="ARBA00022801"/>
    </source>
</evidence>
<protein>
    <submittedName>
        <fullName evidence="6">Succinylglutamate desuccinylase/aspartoacylase family protein</fullName>
    </submittedName>
</protein>
<keyword evidence="3" id="KW-0378">Hydrolase</keyword>
<dbReference type="SUPFAM" id="SSF53187">
    <property type="entry name" value="Zn-dependent exopeptidases"/>
    <property type="match status" value="1"/>
</dbReference>
<proteinExistence type="predicted"/>
<accession>A0A9E7RW47</accession>
<dbReference type="AlphaFoldDB" id="A0A9E7RW47"/>
<evidence type="ECO:0000256" key="2">
    <source>
        <dbReference type="ARBA" id="ARBA00022723"/>
    </source>
</evidence>
<dbReference type="GO" id="GO:0046872">
    <property type="term" value="F:metal ion binding"/>
    <property type="evidence" value="ECO:0007669"/>
    <property type="project" value="UniProtKB-KW"/>
</dbReference>
<evidence type="ECO:0000256" key="1">
    <source>
        <dbReference type="ARBA" id="ARBA00001947"/>
    </source>
</evidence>
<dbReference type="InterPro" id="IPR055438">
    <property type="entry name" value="AstE_AspA_cat"/>
</dbReference>
<evidence type="ECO:0000256" key="4">
    <source>
        <dbReference type="ARBA" id="ARBA00022833"/>
    </source>
</evidence>
<dbReference type="Gene3D" id="3.40.630.10">
    <property type="entry name" value="Zn peptidases"/>
    <property type="match status" value="1"/>
</dbReference>
<dbReference type="Proteomes" id="UP001065373">
    <property type="component" value="Chromosome"/>
</dbReference>
<gene>
    <name evidence="6" type="ORF">N5910_08510</name>
</gene>
<dbReference type="GO" id="GO:0016788">
    <property type="term" value="F:hydrolase activity, acting on ester bonds"/>
    <property type="evidence" value="ECO:0007669"/>
    <property type="project" value="InterPro"/>
</dbReference>
<feature type="domain" description="Succinylglutamate desuccinylase/Aspartoacylase catalytic" evidence="5">
    <location>
        <begin position="49"/>
        <end position="206"/>
    </location>
</feature>